<reference evidence="14" key="1">
    <citation type="journal article" date="2017" name="Nature">
        <title>The sunflower genome provides insights into oil metabolism, flowering and Asterid evolution.</title>
        <authorList>
            <person name="Badouin H."/>
            <person name="Gouzy J."/>
            <person name="Grassa C.J."/>
            <person name="Murat F."/>
            <person name="Staton S.E."/>
            <person name="Cottret L."/>
            <person name="Lelandais-Briere C."/>
            <person name="Owens G.L."/>
            <person name="Carrere S."/>
            <person name="Mayjonade B."/>
            <person name="Legrand L."/>
            <person name="Gill N."/>
            <person name="Kane N.C."/>
            <person name="Bowers J.E."/>
            <person name="Hubner S."/>
            <person name="Bellec A."/>
            <person name="Berard A."/>
            <person name="Berges H."/>
            <person name="Blanchet N."/>
            <person name="Boniface M.C."/>
            <person name="Brunel D."/>
            <person name="Catrice O."/>
            <person name="Chaidir N."/>
            <person name="Claudel C."/>
            <person name="Donnadieu C."/>
            <person name="Faraut T."/>
            <person name="Fievet G."/>
            <person name="Helmstetter N."/>
            <person name="King M."/>
            <person name="Knapp S.J."/>
            <person name="Lai Z."/>
            <person name="Le Paslier M.C."/>
            <person name="Lippi Y."/>
            <person name="Lorenzon L."/>
            <person name="Mandel J.R."/>
            <person name="Marage G."/>
            <person name="Marchand G."/>
            <person name="Marquand E."/>
            <person name="Bret-Mestries E."/>
            <person name="Morien E."/>
            <person name="Nambeesan S."/>
            <person name="Nguyen T."/>
            <person name="Pegot-Espagnet P."/>
            <person name="Pouilly N."/>
            <person name="Raftis F."/>
            <person name="Sallet E."/>
            <person name="Schiex T."/>
            <person name="Thomas J."/>
            <person name="Vandecasteele C."/>
            <person name="Vares D."/>
            <person name="Vear F."/>
            <person name="Vautrin S."/>
            <person name="Crespi M."/>
            <person name="Mangin B."/>
            <person name="Burke J.M."/>
            <person name="Salse J."/>
            <person name="Munos S."/>
            <person name="Vincourt P."/>
            <person name="Rieseberg L.H."/>
            <person name="Langlade N.B."/>
        </authorList>
    </citation>
    <scope>NUCLEOTIDE SEQUENCE [LARGE SCALE GENOMIC DNA]</scope>
    <source>
        <strain evidence="14">cv. SF193</strain>
    </source>
</reference>
<dbReference type="EMBL" id="CM007891">
    <property type="protein sequence ID" value="OTG35268.1"/>
    <property type="molecule type" value="Genomic_DNA"/>
</dbReference>
<comment type="similarity">
    <text evidence="2">Belongs to the RLP family.</text>
</comment>
<dbReference type="InParanoid" id="A0A251VHZ4"/>
<evidence type="ECO:0000256" key="4">
    <source>
        <dbReference type="ARBA" id="ARBA00022614"/>
    </source>
</evidence>
<evidence type="ECO:0000259" key="12">
    <source>
        <dbReference type="Pfam" id="PF23598"/>
    </source>
</evidence>
<dbReference type="InterPro" id="IPR055414">
    <property type="entry name" value="LRR_R13L4/SHOC2-like"/>
</dbReference>
<accession>A0A251VHZ4</accession>
<dbReference type="PANTHER" id="PTHR48063:SF103">
    <property type="entry name" value="LEUCINE-RICH RECEPTOR-LIKE KINASE FAMILY PROTEIN"/>
    <property type="match status" value="1"/>
</dbReference>
<dbReference type="PANTHER" id="PTHR48063">
    <property type="entry name" value="LRR RECEPTOR-LIKE KINASE"/>
    <property type="match status" value="1"/>
</dbReference>
<evidence type="ECO:0000256" key="10">
    <source>
        <dbReference type="ARBA" id="ARBA00023180"/>
    </source>
</evidence>
<gene>
    <name evidence="13" type="ORF">HannXRQ_Chr02g0054931</name>
</gene>
<evidence type="ECO:0000256" key="8">
    <source>
        <dbReference type="ARBA" id="ARBA00022989"/>
    </source>
</evidence>
<evidence type="ECO:0000313" key="13">
    <source>
        <dbReference type="EMBL" id="OTG35268.1"/>
    </source>
</evidence>
<proteinExistence type="inferred from homology"/>
<dbReference type="SMART" id="SM00369">
    <property type="entry name" value="LRR_TYP"/>
    <property type="match status" value="7"/>
</dbReference>
<dbReference type="GO" id="GO:0051707">
    <property type="term" value="P:response to other organism"/>
    <property type="evidence" value="ECO:0007669"/>
    <property type="project" value="UniProtKB-ARBA"/>
</dbReference>
<feature type="domain" description="Disease resistance R13L4/SHOC-2-like LRR" evidence="12">
    <location>
        <begin position="113"/>
        <end position="254"/>
    </location>
</feature>
<dbReference type="SUPFAM" id="SSF52058">
    <property type="entry name" value="L domain-like"/>
    <property type="match status" value="3"/>
</dbReference>
<evidence type="ECO:0000256" key="9">
    <source>
        <dbReference type="ARBA" id="ARBA00023136"/>
    </source>
</evidence>
<keyword evidence="9" id="KW-0472">Membrane</keyword>
<feature type="domain" description="Leucine-rich repeat-containing N-terminal plant-type" evidence="11">
    <location>
        <begin position="50"/>
        <end position="94"/>
    </location>
</feature>
<keyword evidence="7" id="KW-0677">Repeat</keyword>
<name>A0A251VHZ4_HELAN</name>
<dbReference type="FunFam" id="3.80.10.10:FF:000400">
    <property type="entry name" value="Nuclear pore complex protein NUP107"/>
    <property type="match status" value="1"/>
</dbReference>
<dbReference type="GO" id="GO:0006952">
    <property type="term" value="P:defense response"/>
    <property type="evidence" value="ECO:0007669"/>
    <property type="project" value="UniProtKB-ARBA"/>
</dbReference>
<dbReference type="InterPro" id="IPR046956">
    <property type="entry name" value="RLP23-like"/>
</dbReference>
<dbReference type="InterPro" id="IPR013210">
    <property type="entry name" value="LRR_N_plant-typ"/>
</dbReference>
<dbReference type="Gene3D" id="3.80.10.10">
    <property type="entry name" value="Ribonuclease Inhibitor"/>
    <property type="match status" value="4"/>
</dbReference>
<dbReference type="InterPro" id="IPR003591">
    <property type="entry name" value="Leu-rich_rpt_typical-subtyp"/>
</dbReference>
<protein>
    <submittedName>
        <fullName evidence="13">Putative leucine-rich repeat protein, plant-type</fullName>
    </submittedName>
</protein>
<dbReference type="OMA" id="ANCRINF"/>
<organism evidence="13 14">
    <name type="scientific">Helianthus annuus</name>
    <name type="common">Common sunflower</name>
    <dbReference type="NCBI Taxonomy" id="4232"/>
    <lineage>
        <taxon>Eukaryota</taxon>
        <taxon>Viridiplantae</taxon>
        <taxon>Streptophyta</taxon>
        <taxon>Embryophyta</taxon>
        <taxon>Tracheophyta</taxon>
        <taxon>Spermatophyta</taxon>
        <taxon>Magnoliopsida</taxon>
        <taxon>eudicotyledons</taxon>
        <taxon>Gunneridae</taxon>
        <taxon>Pentapetalae</taxon>
        <taxon>asterids</taxon>
        <taxon>campanulids</taxon>
        <taxon>Asterales</taxon>
        <taxon>Asteraceae</taxon>
        <taxon>Asteroideae</taxon>
        <taxon>Heliantheae alliance</taxon>
        <taxon>Heliantheae</taxon>
        <taxon>Helianthus</taxon>
    </lineage>
</organism>
<evidence type="ECO:0000256" key="6">
    <source>
        <dbReference type="ARBA" id="ARBA00022729"/>
    </source>
</evidence>
<sequence length="811" mass="91059">MTNTFRKFMNLVLFILFVVGFGWLKTTTSTSFNHQPVEGGGEASSGKCLDEERRALLYFKAYINQIHNDPLPTWTTKEEKATNDCCKWQGVTCNEQTGHVTSLDLNYMVIKGKISPSLLNLSYLERLDISHNSFHGAIPMFIGSLTKLRYLDLSNNSFYGTIPRSIGTLSELRHLDLSKNFLLNGTIPPEIRNLTNLKVLSLRSLNNCTVENLDWLYHMSQLEELEMDGISLGKADNWVNVILSLQKLSFLSLDECDLSMAMHPYSNSSANYSSSSIVSLGLGNNNLNSSMFHWLFPLTTNRLEILDLSRNKLHGIPKYLGNLCSLTAFYFENNIVPIKLSDFLNNLSGCTSITLQELSALRSQFTGSLPDDIQKFSSLGLLTLSDNKLNGTISHKVWLLPNLEILDVSSNSLSGTISEYIGKTKGLTINLSNNKVEGVPSNAHVSNISNIEEIFLSSCKLGPRFPKWTQTLKNLTALHIAKPEFQIQFLWRKVTDLLSNFDSGPTIIDLSSNNFYGVILNVFSSLSWLDLSNNKFHGGISFLCQIVDGTLSFLDLSYNSFRGQIPDCLWHFKNLKVLNLQHNNLYGSLPTSIKYLINTEVLNLSNTKFSGELPLFLRECTKVTILQLGSNKFSGHMPIWIGEKLSRLYTLILKSNNFSGTIPVQLCQLINLQILDLSINNLYGAIPSCLNKLSMMIQDGHSRDQNVHYFNWFTTFSDQPKYVDHASIVWQGSVREFYSTLDMVKSIDLSNNNLTGQIPYELTLLYGLIALNLSNNALVGEIPLKIGQMKDLLHLDLSRNHLSGHLPSSMS</sequence>
<dbReference type="Proteomes" id="UP000215914">
    <property type="component" value="Chromosome 2"/>
</dbReference>
<dbReference type="InterPro" id="IPR032675">
    <property type="entry name" value="LRR_dom_sf"/>
</dbReference>
<evidence type="ECO:0000256" key="7">
    <source>
        <dbReference type="ARBA" id="ARBA00022737"/>
    </source>
</evidence>
<evidence type="ECO:0000259" key="11">
    <source>
        <dbReference type="Pfam" id="PF08263"/>
    </source>
</evidence>
<keyword evidence="8" id="KW-1133">Transmembrane helix</keyword>
<dbReference type="PROSITE" id="PS51450">
    <property type="entry name" value="LRR"/>
    <property type="match status" value="1"/>
</dbReference>
<evidence type="ECO:0000256" key="5">
    <source>
        <dbReference type="ARBA" id="ARBA00022692"/>
    </source>
</evidence>
<keyword evidence="14" id="KW-1185">Reference proteome</keyword>
<keyword evidence="6" id="KW-0732">Signal</keyword>
<keyword evidence="5" id="KW-0812">Transmembrane</keyword>
<dbReference type="Pfam" id="PF23598">
    <property type="entry name" value="LRR_14"/>
    <property type="match status" value="1"/>
</dbReference>
<dbReference type="Pfam" id="PF08263">
    <property type="entry name" value="LRRNT_2"/>
    <property type="match status" value="1"/>
</dbReference>
<dbReference type="GO" id="GO:0009653">
    <property type="term" value="P:anatomical structure morphogenesis"/>
    <property type="evidence" value="ECO:0007669"/>
    <property type="project" value="UniProtKB-ARBA"/>
</dbReference>
<dbReference type="InterPro" id="IPR001611">
    <property type="entry name" value="Leu-rich_rpt"/>
</dbReference>
<keyword evidence="4" id="KW-0433">Leucine-rich repeat</keyword>
<dbReference type="GO" id="GO:0005886">
    <property type="term" value="C:plasma membrane"/>
    <property type="evidence" value="ECO:0007669"/>
    <property type="project" value="UniProtKB-SubCell"/>
</dbReference>
<dbReference type="GO" id="GO:0099402">
    <property type="term" value="P:plant organ development"/>
    <property type="evidence" value="ECO:0007669"/>
    <property type="project" value="UniProtKB-ARBA"/>
</dbReference>
<dbReference type="Pfam" id="PF00560">
    <property type="entry name" value="LRR_1"/>
    <property type="match status" value="7"/>
</dbReference>
<dbReference type="PRINTS" id="PR00019">
    <property type="entry name" value="LEURICHRPT"/>
</dbReference>
<evidence type="ECO:0000313" key="14">
    <source>
        <dbReference type="Proteomes" id="UP000215914"/>
    </source>
</evidence>
<evidence type="ECO:0000256" key="2">
    <source>
        <dbReference type="ARBA" id="ARBA00009592"/>
    </source>
</evidence>
<dbReference type="FunFam" id="3.80.10.10:FF:000095">
    <property type="entry name" value="LRR receptor-like serine/threonine-protein kinase GSO1"/>
    <property type="match status" value="1"/>
</dbReference>
<comment type="subcellular location">
    <subcellularLocation>
        <location evidence="1">Cell membrane</location>
        <topology evidence="1">Single-pass type I membrane protein</topology>
    </subcellularLocation>
</comment>
<keyword evidence="3" id="KW-1003">Cell membrane</keyword>
<keyword evidence="10" id="KW-0325">Glycoprotein</keyword>
<evidence type="ECO:0000256" key="1">
    <source>
        <dbReference type="ARBA" id="ARBA00004251"/>
    </source>
</evidence>
<dbReference type="AlphaFoldDB" id="A0A251VHZ4"/>
<evidence type="ECO:0000256" key="3">
    <source>
        <dbReference type="ARBA" id="ARBA00022475"/>
    </source>
</evidence>